<evidence type="ECO:0000256" key="3">
    <source>
        <dbReference type="ARBA" id="ARBA00014376"/>
    </source>
</evidence>
<evidence type="ECO:0000256" key="4">
    <source>
        <dbReference type="ARBA" id="ARBA00023143"/>
    </source>
</evidence>
<dbReference type="GO" id="GO:0030694">
    <property type="term" value="C:bacterial-type flagellum basal body, rod"/>
    <property type="evidence" value="ECO:0007669"/>
    <property type="project" value="InterPro"/>
</dbReference>
<dbReference type="EMBL" id="JAKILB010000008">
    <property type="protein sequence ID" value="MCL1139656.1"/>
    <property type="molecule type" value="Genomic_DNA"/>
</dbReference>
<keyword evidence="8" id="KW-0966">Cell projection</keyword>
<evidence type="ECO:0000256" key="6">
    <source>
        <dbReference type="PIRNR" id="PIRNR002889"/>
    </source>
</evidence>
<keyword evidence="8" id="KW-0282">Flagellum</keyword>
<dbReference type="PANTHER" id="PTHR30435:SF12">
    <property type="entry name" value="FLAGELLAR BASAL BODY ROD PROTEIN FLGB"/>
    <property type="match status" value="1"/>
</dbReference>
<name>A0A9X1ZPK9_9GAMM</name>
<comment type="subcellular location">
    <subcellularLocation>
        <location evidence="1 6">Bacterial flagellum basal body</location>
    </subcellularLocation>
</comment>
<sequence length="132" mass="14396">MAISFDKALGVHQHTLGIRSQRAEVLSSNIANADTPNYKARDVDFAKAMTAAQSKQSGLTMAKSDSKHFDLAALSQQHVSYRVPNQPDTGDGNTVDIQQEQSAFMQNALEYQMSLGFLDGKFSGMKKAIRGD</sequence>
<evidence type="ECO:0000313" key="9">
    <source>
        <dbReference type="Proteomes" id="UP001139293"/>
    </source>
</evidence>
<evidence type="ECO:0000259" key="7">
    <source>
        <dbReference type="Pfam" id="PF00460"/>
    </source>
</evidence>
<dbReference type="RefSeq" id="WP_248468642.1">
    <property type="nucleotide sequence ID" value="NZ_JAKILB010000008.1"/>
</dbReference>
<accession>A0A9X1ZPK9</accession>
<dbReference type="InterPro" id="IPR006300">
    <property type="entry name" value="FlgB"/>
</dbReference>
<comment type="subunit">
    <text evidence="6">The basal body constitutes a major portion of the flagellar organelle and consists of a number of rings mounted on a central rod.</text>
</comment>
<dbReference type="NCBIfam" id="TIGR01396">
    <property type="entry name" value="FlgB"/>
    <property type="match status" value="1"/>
</dbReference>
<dbReference type="InterPro" id="IPR001444">
    <property type="entry name" value="Flag_bb_rod_N"/>
</dbReference>
<reference evidence="8" key="1">
    <citation type="submission" date="2022-01" db="EMBL/GenBank/DDBJ databases">
        <title>Whole genome-based taxonomy of the Shewanellaceae.</title>
        <authorList>
            <person name="Martin-Rodriguez A.J."/>
        </authorList>
    </citation>
    <scope>NUCLEOTIDE SEQUENCE</scope>
    <source>
        <strain evidence="8">KCTC 23973</strain>
    </source>
</reference>
<evidence type="ECO:0000256" key="1">
    <source>
        <dbReference type="ARBA" id="ARBA00004117"/>
    </source>
</evidence>
<dbReference type="AlphaFoldDB" id="A0A9X1ZPK9"/>
<evidence type="ECO:0000313" key="8">
    <source>
        <dbReference type="EMBL" id="MCL1139656.1"/>
    </source>
</evidence>
<organism evidence="8 9">
    <name type="scientific">Shewanella pneumatophori</name>
    <dbReference type="NCBI Taxonomy" id="314092"/>
    <lineage>
        <taxon>Bacteria</taxon>
        <taxon>Pseudomonadati</taxon>
        <taxon>Pseudomonadota</taxon>
        <taxon>Gammaproteobacteria</taxon>
        <taxon>Alteromonadales</taxon>
        <taxon>Shewanellaceae</taxon>
        <taxon>Shewanella</taxon>
    </lineage>
</organism>
<keyword evidence="9" id="KW-1185">Reference proteome</keyword>
<dbReference type="PANTHER" id="PTHR30435">
    <property type="entry name" value="FLAGELLAR PROTEIN"/>
    <property type="match status" value="1"/>
</dbReference>
<keyword evidence="4 6" id="KW-0975">Bacterial flagellum</keyword>
<comment type="similarity">
    <text evidence="2 6">Belongs to the flagella basal body rod proteins family.</text>
</comment>
<keyword evidence="8" id="KW-0969">Cilium</keyword>
<dbReference type="Pfam" id="PF00460">
    <property type="entry name" value="Flg_bb_rod"/>
    <property type="match status" value="1"/>
</dbReference>
<dbReference type="PIRSF" id="PIRSF002889">
    <property type="entry name" value="Rod_FlgB"/>
    <property type="match status" value="1"/>
</dbReference>
<dbReference type="Proteomes" id="UP001139293">
    <property type="component" value="Unassembled WGS sequence"/>
</dbReference>
<protein>
    <recommendedName>
        <fullName evidence="3 6">Flagellar basal body rod protein FlgB</fullName>
    </recommendedName>
</protein>
<gene>
    <name evidence="8" type="primary">flgB</name>
    <name evidence="8" type="ORF">L2740_13990</name>
</gene>
<dbReference type="GO" id="GO:0071978">
    <property type="term" value="P:bacterial-type flagellum-dependent swarming motility"/>
    <property type="evidence" value="ECO:0007669"/>
    <property type="project" value="TreeGrafter"/>
</dbReference>
<dbReference type="InterPro" id="IPR019776">
    <property type="entry name" value="Flagellar_basal_body_rod_CS"/>
</dbReference>
<comment type="caution">
    <text evidence="8">The sequence shown here is derived from an EMBL/GenBank/DDBJ whole genome shotgun (WGS) entry which is preliminary data.</text>
</comment>
<dbReference type="PROSITE" id="PS00588">
    <property type="entry name" value="FLAGELLA_BB_ROD"/>
    <property type="match status" value="1"/>
</dbReference>
<evidence type="ECO:0000256" key="5">
    <source>
        <dbReference type="ARBA" id="ARBA00024934"/>
    </source>
</evidence>
<proteinExistence type="inferred from homology"/>
<evidence type="ECO:0000256" key="2">
    <source>
        <dbReference type="ARBA" id="ARBA00009677"/>
    </source>
</evidence>
<feature type="domain" description="Flagellar basal body rod protein N-terminal" evidence="7">
    <location>
        <begin position="13"/>
        <end position="39"/>
    </location>
</feature>
<comment type="function">
    <text evidence="5 6">Structural component of flagellum, the bacterial motility apparatus. Part of the rod structure of flagellar basal body.</text>
</comment>